<feature type="transmembrane region" description="Helical" evidence="4">
    <location>
        <begin position="377"/>
        <end position="396"/>
    </location>
</feature>
<keyword evidence="2 4" id="KW-1133">Transmembrane helix</keyword>
<dbReference type="RefSeq" id="WP_105748084.1">
    <property type="nucleotide sequence ID" value="NZ_PVLQ01000027.1"/>
</dbReference>
<keyword evidence="7" id="KW-1185">Reference proteome</keyword>
<dbReference type="AlphaFoldDB" id="A0A2S9K520"/>
<feature type="transmembrane region" description="Helical" evidence="4">
    <location>
        <begin position="138"/>
        <end position="155"/>
    </location>
</feature>
<dbReference type="PANTHER" id="PTHR11360:SF284">
    <property type="entry name" value="EG:103B4.3 PROTEIN-RELATED"/>
    <property type="match status" value="1"/>
</dbReference>
<gene>
    <name evidence="6" type="ORF">C6P64_08245</name>
</gene>
<dbReference type="PANTHER" id="PTHR11360">
    <property type="entry name" value="MONOCARBOXYLATE TRANSPORTER"/>
    <property type="match status" value="1"/>
</dbReference>
<feature type="transmembrane region" description="Helical" evidence="4">
    <location>
        <begin position="346"/>
        <end position="365"/>
    </location>
</feature>
<dbReference type="Proteomes" id="UP000238589">
    <property type="component" value="Unassembled WGS sequence"/>
</dbReference>
<dbReference type="InterPro" id="IPR020846">
    <property type="entry name" value="MFS_dom"/>
</dbReference>
<feature type="transmembrane region" description="Helical" evidence="4">
    <location>
        <begin position="77"/>
        <end position="97"/>
    </location>
</feature>
<dbReference type="SUPFAM" id="SSF103473">
    <property type="entry name" value="MFS general substrate transporter"/>
    <property type="match status" value="1"/>
</dbReference>
<comment type="caution">
    <text evidence="6">The sequence shown here is derived from an EMBL/GenBank/DDBJ whole genome shotgun (WGS) entry which is preliminary data.</text>
</comment>
<accession>A0A2S9K520</accession>
<feature type="transmembrane region" description="Helical" evidence="4">
    <location>
        <begin position="255"/>
        <end position="275"/>
    </location>
</feature>
<feature type="domain" description="Major facilitator superfamily (MFS) profile" evidence="5">
    <location>
        <begin position="10"/>
        <end position="401"/>
    </location>
</feature>
<evidence type="ECO:0000259" key="5">
    <source>
        <dbReference type="PROSITE" id="PS50850"/>
    </source>
</evidence>
<feature type="transmembrane region" description="Helical" evidence="4">
    <location>
        <begin position="50"/>
        <end position="70"/>
    </location>
</feature>
<dbReference type="CDD" id="cd17355">
    <property type="entry name" value="MFS_YcxA_like"/>
    <property type="match status" value="1"/>
</dbReference>
<feature type="transmembrane region" description="Helical" evidence="4">
    <location>
        <begin position="103"/>
        <end position="126"/>
    </location>
</feature>
<protein>
    <submittedName>
        <fullName evidence="6">MFS transporter</fullName>
    </submittedName>
</protein>
<dbReference type="GO" id="GO:0022857">
    <property type="term" value="F:transmembrane transporter activity"/>
    <property type="evidence" value="ECO:0007669"/>
    <property type="project" value="InterPro"/>
</dbReference>
<dbReference type="Gene3D" id="1.20.1250.20">
    <property type="entry name" value="MFS general substrate transporter like domains"/>
    <property type="match status" value="2"/>
</dbReference>
<keyword evidence="3 4" id="KW-0472">Membrane</keyword>
<evidence type="ECO:0000313" key="7">
    <source>
        <dbReference type="Proteomes" id="UP000238589"/>
    </source>
</evidence>
<feature type="transmembrane region" description="Helical" evidence="4">
    <location>
        <begin position="287"/>
        <end position="307"/>
    </location>
</feature>
<sequence>MKPAAHRLPLLQLLICSSLILTLSMGVRHGFGLWLQPVTQDQGWTRESFAFAIALQNLSWGLLGIVAGMLADRWGGLRVLLGGALLWALGLCGMALAQSELGFALSAGLLIGAAQAASTYTVIYGILGRQIAPERRSWAMGLTAAAGSFGQFLMVPTEGWLISSFGWQQALLVLAAATLLIAPLALLLREPDFKPSTPSSAPPAADQSLWQALREAASYPSFRLLMAGYFVCGFQVVFIGVHLPSYLKDQGLAPQVASTALALIGLFNVFGSYGVGMLGQRWPKRYLLAAIYGTRSVAITLFLLAPLTPWSVYVFASAMGLLWLSTVPPTNAIVAQIFGVRHFSMLSGFVFCSHQVGSFCGVWLGGLLYDRNGNYDLVWLISIGLGLLATAVSLPVRETAIARAPQRAAASTP</sequence>
<feature type="transmembrane region" description="Helical" evidence="4">
    <location>
        <begin position="313"/>
        <end position="334"/>
    </location>
</feature>
<proteinExistence type="predicted"/>
<reference evidence="6 7" key="1">
    <citation type="submission" date="2018-03" db="EMBL/GenBank/DDBJ databases">
        <title>Comparative genomics illustrates the genes involved in a hyperalkaliphilic mechanisms of Serpentinomonas isolated from highly-alkaline calcium-rich serpentinized springs.</title>
        <authorList>
            <person name="Suzuki S."/>
            <person name="Ishii S."/>
            <person name="Walworth N."/>
            <person name="Bird L."/>
            <person name="Kuenen J.G."/>
            <person name="Nealson K.H."/>
        </authorList>
    </citation>
    <scope>NUCLEOTIDE SEQUENCE [LARGE SCALE GENOMIC DNA]</scope>
    <source>
        <strain evidence="6 7">P1</strain>
    </source>
</reference>
<organism evidence="6 7">
    <name type="scientific">Malikia granosa</name>
    <dbReference type="NCBI Taxonomy" id="263067"/>
    <lineage>
        <taxon>Bacteria</taxon>
        <taxon>Pseudomonadati</taxon>
        <taxon>Pseudomonadota</taxon>
        <taxon>Betaproteobacteria</taxon>
        <taxon>Burkholderiales</taxon>
        <taxon>Comamonadaceae</taxon>
        <taxon>Malikia</taxon>
    </lineage>
</organism>
<dbReference type="InterPro" id="IPR036259">
    <property type="entry name" value="MFS_trans_sf"/>
</dbReference>
<evidence type="ECO:0000256" key="1">
    <source>
        <dbReference type="ARBA" id="ARBA00022692"/>
    </source>
</evidence>
<keyword evidence="1 4" id="KW-0812">Transmembrane</keyword>
<name>A0A2S9K520_9BURK</name>
<dbReference type="OrthoDB" id="146345at2"/>
<feature type="transmembrane region" description="Helical" evidence="4">
    <location>
        <begin position="224"/>
        <end position="243"/>
    </location>
</feature>
<evidence type="ECO:0000256" key="2">
    <source>
        <dbReference type="ARBA" id="ARBA00022989"/>
    </source>
</evidence>
<evidence type="ECO:0000256" key="4">
    <source>
        <dbReference type="SAM" id="Phobius"/>
    </source>
</evidence>
<evidence type="ECO:0000256" key="3">
    <source>
        <dbReference type="ARBA" id="ARBA00023136"/>
    </source>
</evidence>
<dbReference type="Pfam" id="PF07690">
    <property type="entry name" value="MFS_1"/>
    <property type="match status" value="1"/>
</dbReference>
<dbReference type="PROSITE" id="PS50850">
    <property type="entry name" value="MFS"/>
    <property type="match status" value="1"/>
</dbReference>
<feature type="transmembrane region" description="Helical" evidence="4">
    <location>
        <begin position="167"/>
        <end position="188"/>
    </location>
</feature>
<dbReference type="InterPro" id="IPR011701">
    <property type="entry name" value="MFS"/>
</dbReference>
<dbReference type="EMBL" id="PVLQ01000027">
    <property type="protein sequence ID" value="PRD65559.1"/>
    <property type="molecule type" value="Genomic_DNA"/>
</dbReference>
<dbReference type="InterPro" id="IPR050327">
    <property type="entry name" value="Proton-linked_MCT"/>
</dbReference>
<evidence type="ECO:0000313" key="6">
    <source>
        <dbReference type="EMBL" id="PRD65559.1"/>
    </source>
</evidence>